<proteinExistence type="predicted"/>
<dbReference type="PANTHER" id="PTHR34196:SF2">
    <property type="entry name" value="OS02G0697700 PROTEIN"/>
    <property type="match status" value="1"/>
</dbReference>
<feature type="region of interest" description="Disordered" evidence="1">
    <location>
        <begin position="98"/>
        <end position="123"/>
    </location>
</feature>
<dbReference type="Proteomes" id="UP000017836">
    <property type="component" value="Unassembled WGS sequence"/>
</dbReference>
<dbReference type="OrthoDB" id="1909326at2759"/>
<dbReference type="HOGENOM" id="CLU_114283_0_0_1"/>
<reference evidence="3" key="1">
    <citation type="journal article" date="2013" name="Science">
        <title>The Amborella genome and the evolution of flowering plants.</title>
        <authorList>
            <consortium name="Amborella Genome Project"/>
        </authorList>
    </citation>
    <scope>NUCLEOTIDE SEQUENCE [LARGE SCALE GENOMIC DNA]</scope>
</reference>
<organism evidence="2 3">
    <name type="scientific">Amborella trichopoda</name>
    <dbReference type="NCBI Taxonomy" id="13333"/>
    <lineage>
        <taxon>Eukaryota</taxon>
        <taxon>Viridiplantae</taxon>
        <taxon>Streptophyta</taxon>
        <taxon>Embryophyta</taxon>
        <taxon>Tracheophyta</taxon>
        <taxon>Spermatophyta</taxon>
        <taxon>Magnoliopsida</taxon>
        <taxon>Amborellales</taxon>
        <taxon>Amborellaceae</taxon>
        <taxon>Amborella</taxon>
    </lineage>
</organism>
<dbReference type="PANTHER" id="PTHR34196">
    <property type="entry name" value="OS02G0697700 PROTEIN"/>
    <property type="match status" value="1"/>
</dbReference>
<dbReference type="AlphaFoldDB" id="U5CZH4"/>
<accession>U5CZH4</accession>
<feature type="region of interest" description="Disordered" evidence="1">
    <location>
        <begin position="15"/>
        <end position="78"/>
    </location>
</feature>
<dbReference type="eggNOG" id="ENOG502RYIJ">
    <property type="taxonomic scope" value="Eukaryota"/>
</dbReference>
<dbReference type="OMA" id="NDRPILC"/>
<protein>
    <submittedName>
        <fullName evidence="2">Uncharacterized protein</fullName>
    </submittedName>
</protein>
<name>U5CZH4_AMBTC</name>
<evidence type="ECO:0000313" key="2">
    <source>
        <dbReference type="EMBL" id="ERN15554.1"/>
    </source>
</evidence>
<dbReference type="Gramene" id="ERN15554">
    <property type="protein sequence ID" value="ERN15554"/>
    <property type="gene ID" value="AMTR_s00048p00129810"/>
</dbReference>
<dbReference type="EMBL" id="KI392502">
    <property type="protein sequence ID" value="ERN15554.1"/>
    <property type="molecule type" value="Genomic_DNA"/>
</dbReference>
<sequence>MVGIFSKFSVNRIGHRRSQASLDERDGSGQNTNVTSSAAASGHGIEAAFEFKPIEHPIEPPDHDKPVKCPMPEPPILNDGRIWKERLAASVRRRAELPVMKEGGGQQHLQSESEHIRLHSPPSKHLILPSLSAPEQNIVKLLED</sequence>
<dbReference type="KEGG" id="atr:18443844"/>
<feature type="compositionally biased region" description="Polar residues" evidence="1">
    <location>
        <begin position="28"/>
        <end position="39"/>
    </location>
</feature>
<evidence type="ECO:0000256" key="1">
    <source>
        <dbReference type="SAM" id="MobiDB-lite"/>
    </source>
</evidence>
<keyword evidence="3" id="KW-1185">Reference proteome</keyword>
<gene>
    <name evidence="2" type="ORF">AMTR_s00048p00129810</name>
</gene>
<evidence type="ECO:0000313" key="3">
    <source>
        <dbReference type="Proteomes" id="UP000017836"/>
    </source>
</evidence>
<feature type="compositionally biased region" description="Basic and acidic residues" evidence="1">
    <location>
        <begin position="52"/>
        <end position="67"/>
    </location>
</feature>